<proteinExistence type="inferred from homology"/>
<dbReference type="SUPFAM" id="SSF53448">
    <property type="entry name" value="Nucleotide-diphospho-sugar transferases"/>
    <property type="match status" value="1"/>
</dbReference>
<evidence type="ECO:0000313" key="5">
    <source>
        <dbReference type="EMBL" id="MAH64186.1"/>
    </source>
</evidence>
<evidence type="ECO:0000259" key="4">
    <source>
        <dbReference type="Pfam" id="PF00535"/>
    </source>
</evidence>
<comment type="similarity">
    <text evidence="1">Belongs to the glycosyltransferase 2 family.</text>
</comment>
<name>A0A2D6YLW6_9DELT</name>
<protein>
    <recommendedName>
        <fullName evidence="4">Glycosyltransferase 2-like domain-containing protein</fullName>
    </recommendedName>
</protein>
<dbReference type="PANTHER" id="PTHR43685">
    <property type="entry name" value="GLYCOSYLTRANSFERASE"/>
    <property type="match status" value="1"/>
</dbReference>
<keyword evidence="2" id="KW-0328">Glycosyltransferase</keyword>
<dbReference type="Pfam" id="PF00535">
    <property type="entry name" value="Glycos_transf_2"/>
    <property type="match status" value="1"/>
</dbReference>
<dbReference type="EMBL" id="NZEX01000142">
    <property type="protein sequence ID" value="MAH64186.1"/>
    <property type="molecule type" value="Genomic_DNA"/>
</dbReference>
<dbReference type="InterPro" id="IPR001173">
    <property type="entry name" value="Glyco_trans_2-like"/>
</dbReference>
<evidence type="ECO:0000256" key="2">
    <source>
        <dbReference type="ARBA" id="ARBA00022676"/>
    </source>
</evidence>
<keyword evidence="3" id="KW-0808">Transferase</keyword>
<evidence type="ECO:0000256" key="3">
    <source>
        <dbReference type="ARBA" id="ARBA00022679"/>
    </source>
</evidence>
<evidence type="ECO:0000313" key="6">
    <source>
        <dbReference type="Proteomes" id="UP000226525"/>
    </source>
</evidence>
<dbReference type="InterPro" id="IPR029044">
    <property type="entry name" value="Nucleotide-diphossugar_trans"/>
</dbReference>
<sequence>MNDNALVSILMPVHNDAAYLDECIQSTLNQEYFNWEYCIVDDGSTDRSALKLEKWSKIDKRIHFISSTHQGIVPSLNAAAKLASGSFIARMDADDTMHPKRLHEQVTFLSENPEMGLIGSCFHHFSDARIGSIPKWIIYHEDWSNRLLSSDDIHNSLFAESPIAHPTFCMRKEVFDKLGGYQEAPWAEDYDFLHRARIQGVILGKVASTLLDKRFNNECISNYEHRYRQTNNMEAKVYFGNMKQIFNGRGLWVVGSGGSAKSLLKALQKFEVPIEGIIDNKIHYGTPRKLMGNSVSGISNPENEKSWGKLKNKRLLLAIGGEKGQQLVDQFKFWGWKQPEDFVKLV</sequence>
<accession>A0A2D6YLW6</accession>
<evidence type="ECO:0000256" key="1">
    <source>
        <dbReference type="ARBA" id="ARBA00006739"/>
    </source>
</evidence>
<dbReference type="PANTHER" id="PTHR43685:SF5">
    <property type="entry name" value="GLYCOSYLTRANSFERASE EPSE-RELATED"/>
    <property type="match status" value="1"/>
</dbReference>
<dbReference type="Proteomes" id="UP000226525">
    <property type="component" value="Unassembled WGS sequence"/>
</dbReference>
<dbReference type="InterPro" id="IPR050834">
    <property type="entry name" value="Glycosyltransf_2"/>
</dbReference>
<dbReference type="GO" id="GO:0016757">
    <property type="term" value="F:glycosyltransferase activity"/>
    <property type="evidence" value="ECO:0007669"/>
    <property type="project" value="UniProtKB-KW"/>
</dbReference>
<organism evidence="5 6">
    <name type="scientific">SAR324 cluster bacterium</name>
    <dbReference type="NCBI Taxonomy" id="2024889"/>
    <lineage>
        <taxon>Bacteria</taxon>
        <taxon>Deltaproteobacteria</taxon>
        <taxon>SAR324 cluster</taxon>
    </lineage>
</organism>
<reference evidence="6" key="1">
    <citation type="submission" date="2017-09" db="EMBL/GenBank/DDBJ databases">
        <title>The Reconstruction of 2,631 Draft Metagenome-Assembled Genomes from the Global Oceans.</title>
        <authorList>
            <person name="Tully B.J."/>
            <person name="Graham E.D."/>
            <person name="Heidelberg J.F."/>
        </authorList>
    </citation>
    <scope>NUCLEOTIDE SEQUENCE [LARGE SCALE GENOMIC DNA]</scope>
</reference>
<feature type="domain" description="Glycosyltransferase 2-like" evidence="4">
    <location>
        <begin position="8"/>
        <end position="178"/>
    </location>
</feature>
<comment type="caution">
    <text evidence="5">The sequence shown here is derived from an EMBL/GenBank/DDBJ whole genome shotgun (WGS) entry which is preliminary data.</text>
</comment>
<gene>
    <name evidence="5" type="ORF">CMN54_12235</name>
</gene>
<dbReference type="Gene3D" id="3.90.550.10">
    <property type="entry name" value="Spore Coat Polysaccharide Biosynthesis Protein SpsA, Chain A"/>
    <property type="match status" value="1"/>
</dbReference>
<dbReference type="AlphaFoldDB" id="A0A2D6YLW6"/>